<reference evidence="7" key="2">
    <citation type="submission" date="2022-08" db="UniProtKB">
        <authorList>
            <consortium name="EnsemblMetazoa"/>
        </authorList>
    </citation>
    <scope>IDENTIFICATION</scope>
    <source>
        <strain evidence="7">STECLA/ALBI9_A</strain>
    </source>
</reference>
<keyword evidence="3" id="KW-0862">Zinc</keyword>
<keyword evidence="2 4" id="KW-0863">Zinc-finger</keyword>
<dbReference type="PANTHER" id="PTHR23041:SF78">
    <property type="entry name" value="E3 UBIQUITIN-PROTEIN LIGASE RNF4"/>
    <property type="match status" value="1"/>
</dbReference>
<dbReference type="KEGG" id="aali:118462848"/>
<protein>
    <recommendedName>
        <fullName evidence="6">RING-type domain-containing protein</fullName>
    </recommendedName>
</protein>
<evidence type="ECO:0000256" key="2">
    <source>
        <dbReference type="ARBA" id="ARBA00022771"/>
    </source>
</evidence>
<evidence type="ECO:0000256" key="5">
    <source>
        <dbReference type="SAM" id="MobiDB-lite"/>
    </source>
</evidence>
<evidence type="ECO:0000256" key="4">
    <source>
        <dbReference type="PROSITE-ProRule" id="PRU00175"/>
    </source>
</evidence>
<accession>A0A8W7JKR7</accession>
<dbReference type="InterPro" id="IPR013083">
    <property type="entry name" value="Znf_RING/FYVE/PHD"/>
</dbReference>
<dbReference type="EnsemblMetazoa" id="AALB005123-RA">
    <property type="protein sequence ID" value="AALB005123-PA"/>
    <property type="gene ID" value="AALB005123"/>
</dbReference>
<proteinExistence type="predicted"/>
<sequence length="266" mass="29036">MEKDEDSDATIPATPPEERDVQVVSETPGDDSVLVVESTPPPVIALSSDEDTSTGTVAENRCSRRRQRRNTDRSPVAFVDLSNIPTPVPAQDAYQQYRRRNRIRPSERVQSDLEPNHPSAPIVDPSAAATIDLSNVPVVPVSNQDVSQQWCRRMLRFLQTANAPDPSRSESDAENRNPQVAVHSTPPAPPVAPATNVPAASPPSMICPVCYEPLAAKQPHSTICGHLFCRDCISNVLTISKKCPLCNKPLKAKGSVHRVFLTDQCH</sequence>
<evidence type="ECO:0000259" key="6">
    <source>
        <dbReference type="PROSITE" id="PS50089"/>
    </source>
</evidence>
<dbReference type="SMART" id="SM00184">
    <property type="entry name" value="RING"/>
    <property type="match status" value="1"/>
</dbReference>
<dbReference type="Pfam" id="PF13639">
    <property type="entry name" value="zf-RING_2"/>
    <property type="match status" value="1"/>
</dbReference>
<keyword evidence="8" id="KW-1185">Reference proteome</keyword>
<dbReference type="InterPro" id="IPR001841">
    <property type="entry name" value="Znf_RING"/>
</dbReference>
<reference evidence="7 8" key="1">
    <citation type="journal article" date="2017" name="G3 (Bethesda)">
        <title>The Physical Genome Mapping of Anopheles albimanus Corrected Scaffold Misassemblies and Identified Interarm Rearrangements in Genus Anopheles.</title>
        <authorList>
            <person name="Artemov G.N."/>
            <person name="Peery A.N."/>
            <person name="Jiang X."/>
            <person name="Tu Z."/>
            <person name="Stegniy V.N."/>
            <person name="Sharakhova M.V."/>
            <person name="Sharakhov I.V."/>
        </authorList>
    </citation>
    <scope>NUCLEOTIDE SEQUENCE [LARGE SCALE GENOMIC DNA]</scope>
    <source>
        <strain evidence="7 8">ALBI9_A</strain>
    </source>
</reference>
<dbReference type="PROSITE" id="PS00518">
    <property type="entry name" value="ZF_RING_1"/>
    <property type="match status" value="1"/>
</dbReference>
<dbReference type="PROSITE" id="PS50089">
    <property type="entry name" value="ZF_RING_2"/>
    <property type="match status" value="1"/>
</dbReference>
<evidence type="ECO:0000256" key="3">
    <source>
        <dbReference type="ARBA" id="ARBA00022833"/>
    </source>
</evidence>
<organism evidence="7 8">
    <name type="scientific">Anopheles albimanus</name>
    <name type="common">New world malaria mosquito</name>
    <dbReference type="NCBI Taxonomy" id="7167"/>
    <lineage>
        <taxon>Eukaryota</taxon>
        <taxon>Metazoa</taxon>
        <taxon>Ecdysozoa</taxon>
        <taxon>Arthropoda</taxon>
        <taxon>Hexapoda</taxon>
        <taxon>Insecta</taxon>
        <taxon>Pterygota</taxon>
        <taxon>Neoptera</taxon>
        <taxon>Endopterygota</taxon>
        <taxon>Diptera</taxon>
        <taxon>Nematocera</taxon>
        <taxon>Culicoidea</taxon>
        <taxon>Culicidae</taxon>
        <taxon>Anophelinae</taxon>
        <taxon>Anopheles</taxon>
    </lineage>
</organism>
<evidence type="ECO:0000256" key="1">
    <source>
        <dbReference type="ARBA" id="ARBA00022723"/>
    </source>
</evidence>
<name>A0A8W7JKR7_ANOAL</name>
<dbReference type="InterPro" id="IPR017907">
    <property type="entry name" value="Znf_RING_CS"/>
</dbReference>
<dbReference type="RefSeq" id="XP_035784798.1">
    <property type="nucleotide sequence ID" value="XM_035928905.1"/>
</dbReference>
<dbReference type="SUPFAM" id="SSF57850">
    <property type="entry name" value="RING/U-box"/>
    <property type="match status" value="1"/>
</dbReference>
<dbReference type="InterPro" id="IPR047134">
    <property type="entry name" value="RNF4"/>
</dbReference>
<dbReference type="Proteomes" id="UP000069272">
    <property type="component" value="Chromosome 3L"/>
</dbReference>
<feature type="region of interest" description="Disordered" evidence="5">
    <location>
        <begin position="1"/>
        <end position="74"/>
    </location>
</feature>
<dbReference type="GeneID" id="118462848"/>
<dbReference type="Gene3D" id="3.30.40.10">
    <property type="entry name" value="Zinc/RING finger domain, C3HC4 (zinc finger)"/>
    <property type="match status" value="1"/>
</dbReference>
<dbReference type="OrthoDB" id="7743323at2759"/>
<dbReference type="AlphaFoldDB" id="A0A8W7JKR7"/>
<dbReference type="PANTHER" id="PTHR23041">
    <property type="entry name" value="RING FINGER DOMAIN-CONTAINING"/>
    <property type="match status" value="1"/>
</dbReference>
<evidence type="ECO:0000313" key="8">
    <source>
        <dbReference type="Proteomes" id="UP000069272"/>
    </source>
</evidence>
<keyword evidence="1" id="KW-0479">Metal-binding</keyword>
<evidence type="ECO:0000313" key="7">
    <source>
        <dbReference type="EnsemblMetazoa" id="AALB005123-PA"/>
    </source>
</evidence>
<feature type="region of interest" description="Disordered" evidence="5">
    <location>
        <begin position="162"/>
        <end position="196"/>
    </location>
</feature>
<feature type="domain" description="RING-type" evidence="6">
    <location>
        <begin position="207"/>
        <end position="247"/>
    </location>
</feature>
<dbReference type="GO" id="GO:0008270">
    <property type="term" value="F:zinc ion binding"/>
    <property type="evidence" value="ECO:0007669"/>
    <property type="project" value="UniProtKB-KW"/>
</dbReference>